<dbReference type="VEuPathDB" id="FungiDB:FUN_018397"/>
<organism evidence="1 2">
    <name type="scientific">Rhizophagus irregularis</name>
    <dbReference type="NCBI Taxonomy" id="588596"/>
    <lineage>
        <taxon>Eukaryota</taxon>
        <taxon>Fungi</taxon>
        <taxon>Fungi incertae sedis</taxon>
        <taxon>Mucoromycota</taxon>
        <taxon>Glomeromycotina</taxon>
        <taxon>Glomeromycetes</taxon>
        <taxon>Glomerales</taxon>
        <taxon>Glomeraceae</taxon>
        <taxon>Rhizophagus</taxon>
    </lineage>
</organism>
<sequence length="952" mass="110312">MSQVYVTLIEVGSLVENLHYGPFSRYWWEVPSISDSNTYPHFPIRVSQKTKTCLNGSDFYLTIHISDSNHMLPEYYCQSDDVFVIETSTTKAISKTYQKIFQSKTRYSGHIVIGWNDKKIIDILSTTIDFHPFSCKLGEFEIFIYGLGLSARSDWNKVGDEYRSSIIYRYKRHPAIFVSEIEGNKCYIRIYQDFELQETFVGDTPDDVWKNSGFIQKFSESNYLELYEYHLQRRTSANIKWYNLFIRWNQSEYSIIELSLELKLLYLPNHQFSDRELGAWLSLLRAAGCSNITPWSNDDSEMGFLVNNPLNSSETFWSYFRQALKDNKKTRDGKRWILSIIANDFTYKELENNLGVGSHTIVESKRHAILNGFGALPFEKPKFHRLKLKIEQIDQFERFFMRKDVVNMSSYQNHLKSGLPIMYLQDHKQALWEKFSEEYPNGMHRTAFMTRLQGSRFVYQDDLGGLCSECNECGYEIFASINTIIAAHIKDKPLKSELAQKSQILRKYMRREYIKGLEITLSGIPVHKSCICHCLRYSFGICNIQHSEICNNCEELFNFFDLIKNNVNEELHESLDDYLKRLISWIGHHARKLYLNTHVQVNLDELDEDGVVIIVDYKMRILPYSVRETKSQFFGKRGWTLHSSLVYTKDIINNKLNIQVFDHWSDDTGQDAWFTASALHTVFENLDPKPKWVTIMSENGPHYHSGEAKTLIDSHHAQISQAIKRHVRLGGTIEFGNDIETAIHEIAGTKVANLLSNRNQEKEKIGTISGIKSLHEWTWPDQGEDIGFVCARILPGIGEWKKWSPAQIEKIQKQRKNEKPNPEYSTHIESSKKWTLPIAADSASIVNMDSPMDSASDMGSAANMDSATSYESDLNLLNSKNMFHTGTANPNNKFSAQQMYEELVRRAQLGELDESDIPKSSTIQNWITGFSRKWKEVMAMRELEAREDVENE</sequence>
<dbReference type="Proteomes" id="UP000232722">
    <property type="component" value="Unassembled WGS sequence"/>
</dbReference>
<dbReference type="EMBL" id="LLXJ01001332">
    <property type="protein sequence ID" value="PKC02694.1"/>
    <property type="molecule type" value="Genomic_DNA"/>
</dbReference>
<evidence type="ECO:0000313" key="2">
    <source>
        <dbReference type="Proteomes" id="UP000232722"/>
    </source>
</evidence>
<dbReference type="VEuPathDB" id="FungiDB:RhiirA1_527932"/>
<accession>A0A2N0P788</accession>
<comment type="caution">
    <text evidence="1">The sequence shown here is derived from an EMBL/GenBank/DDBJ whole genome shotgun (WGS) entry which is preliminary data.</text>
</comment>
<proteinExistence type="predicted"/>
<evidence type="ECO:0000313" key="1">
    <source>
        <dbReference type="EMBL" id="PKC02694.1"/>
    </source>
</evidence>
<name>A0A2N0P788_9GLOM</name>
<dbReference type="AlphaFoldDB" id="A0A2N0P788"/>
<reference evidence="1 2" key="1">
    <citation type="submission" date="2016-04" db="EMBL/GenBank/DDBJ databases">
        <title>Genome analyses suggest a sexual origin of heterokaryosis in a supposedly ancient asexual fungus.</title>
        <authorList>
            <person name="Ropars J."/>
            <person name="Sedzielewska K."/>
            <person name="Noel J."/>
            <person name="Charron P."/>
            <person name="Farinelli L."/>
            <person name="Marton T."/>
            <person name="Kruger M."/>
            <person name="Pelin A."/>
            <person name="Brachmann A."/>
            <person name="Corradi N."/>
        </authorList>
    </citation>
    <scope>NUCLEOTIDE SEQUENCE [LARGE SCALE GENOMIC DNA]</scope>
    <source>
        <strain evidence="1 2">A5</strain>
    </source>
</reference>
<protein>
    <submittedName>
        <fullName evidence="1">Uncharacterized protein</fullName>
    </submittedName>
</protein>
<gene>
    <name evidence="1" type="ORF">RhiirA5_424870</name>
</gene>
<dbReference type="VEuPathDB" id="FungiDB:RhiirA1_405246"/>
<reference evidence="1 2" key="2">
    <citation type="submission" date="2017-09" db="EMBL/GenBank/DDBJ databases">
        <title>Extensive intraspecific genome diversity in a model arbuscular mycorrhizal fungus.</title>
        <authorList>
            <person name="Chen E.C."/>
            <person name="Morin E."/>
            <person name="Beaudet D."/>
            <person name="Noel J."/>
            <person name="Ndikumana S."/>
            <person name="Charron P."/>
            <person name="St-Onge C."/>
            <person name="Giorgi J."/>
            <person name="Grigoriev I.V."/>
            <person name="Roux C."/>
            <person name="Martin F.M."/>
            <person name="Corradi N."/>
        </authorList>
    </citation>
    <scope>NUCLEOTIDE SEQUENCE [LARGE SCALE GENOMIC DNA]</scope>
    <source>
        <strain evidence="1 2">A5</strain>
    </source>
</reference>
<dbReference type="VEuPathDB" id="FungiDB:RhiirFUN_022785"/>